<keyword evidence="8" id="KW-1185">Reference proteome</keyword>
<name>A0A4E0QSH3_9EURY</name>
<dbReference type="InterPro" id="IPR020568">
    <property type="entry name" value="Ribosomal_Su5_D2-typ_SF"/>
</dbReference>
<dbReference type="AlphaFoldDB" id="A0A4E0QSH3"/>
<comment type="caution">
    <text evidence="7">The sequence shown here is derived from an EMBL/GenBank/DDBJ whole genome shotgun (WGS) entry which is preliminary data.</text>
</comment>
<dbReference type="NCBIfam" id="NF003282">
    <property type="entry name" value="PRK04282.1-1"/>
    <property type="match status" value="1"/>
</dbReference>
<sequence length="273" mass="29492">MKRRLLREVRSVSNEVMSVLKRDYIYNLMLKGKRTDGRSFDQVRDSEVKTNVIDKAEGSAWVKLGETEVLVGVKLQAGSPFPDSKGEGVIITSLELNPIASPDFEAGPPRENAIEMARVTDRGVRESGAIDLSKLCITEGEEVWIVFIDIHVLNNAGNIQDASSMGAIAALLTTTIPAERAGKGEDTPLPVKDMPLSVTVINIGGSLMVDPGLDEETVCDTKITVISNQDGSISGMQKSGDGALTDEQLLKAVEMACEKAAQLREVHLSNIRD</sequence>
<dbReference type="InterPro" id="IPR001247">
    <property type="entry name" value="ExoRNase_PH_dom1"/>
</dbReference>
<keyword evidence="3 4" id="KW-0271">Exosome</keyword>
<dbReference type="CDD" id="cd11365">
    <property type="entry name" value="RNase_PH_archRRP42"/>
    <property type="match status" value="1"/>
</dbReference>
<protein>
    <recommendedName>
        <fullName evidence="4">Exosome complex component Rrp42</fullName>
    </recommendedName>
</protein>
<dbReference type="InterPro" id="IPR015847">
    <property type="entry name" value="ExoRNase_PH_dom2"/>
</dbReference>
<reference evidence="7 8" key="1">
    <citation type="submission" date="2017-11" db="EMBL/GenBank/DDBJ databases">
        <title>Isolation and Characterization of Methanogenic Archaea from Saline Meromictic Lake at Siberia.</title>
        <authorList>
            <person name="Shen Y."/>
            <person name="Huang H.-H."/>
            <person name="Lai M.-C."/>
            <person name="Chen S.-C."/>
        </authorList>
    </citation>
    <scope>NUCLEOTIDE SEQUENCE [LARGE SCALE GENOMIC DNA]</scope>
    <source>
        <strain evidence="7 8">SY-01</strain>
    </source>
</reference>
<dbReference type="HAMAP" id="MF_00622">
    <property type="entry name" value="Exosome_Rrp42"/>
    <property type="match status" value="1"/>
</dbReference>
<dbReference type="InterPro" id="IPR036345">
    <property type="entry name" value="ExoRNase_PH_dom2_sf"/>
</dbReference>
<comment type="subunit">
    <text evidence="4">Component of the archaeal exosome complex. Forms a hexameric ring-like arrangement composed of 3 Rrp41-Rrp42 heterodimers. The hexameric ring associates with a trimer of Rrp4 and/or Csl4 subunits.</text>
</comment>
<dbReference type="GO" id="GO:0035925">
    <property type="term" value="F:mRNA 3'-UTR AU-rich region binding"/>
    <property type="evidence" value="ECO:0007669"/>
    <property type="project" value="TreeGrafter"/>
</dbReference>
<dbReference type="GO" id="GO:0016075">
    <property type="term" value="P:rRNA catabolic process"/>
    <property type="evidence" value="ECO:0007669"/>
    <property type="project" value="TreeGrafter"/>
</dbReference>
<evidence type="ECO:0000256" key="4">
    <source>
        <dbReference type="HAMAP-Rule" id="MF_00622"/>
    </source>
</evidence>
<evidence type="ECO:0000259" key="5">
    <source>
        <dbReference type="Pfam" id="PF01138"/>
    </source>
</evidence>
<dbReference type="Proteomes" id="UP000297295">
    <property type="component" value="Unassembled WGS sequence"/>
</dbReference>
<evidence type="ECO:0000313" key="8">
    <source>
        <dbReference type="Proteomes" id="UP000297295"/>
    </source>
</evidence>
<dbReference type="RefSeq" id="WP_135388918.1">
    <property type="nucleotide sequence ID" value="NZ_PGGK01000003.1"/>
</dbReference>
<evidence type="ECO:0000259" key="6">
    <source>
        <dbReference type="Pfam" id="PF03725"/>
    </source>
</evidence>
<comment type="subcellular location">
    <subcellularLocation>
        <location evidence="1 4">Cytoplasm</location>
    </subcellularLocation>
</comment>
<keyword evidence="2 4" id="KW-0963">Cytoplasm</keyword>
<dbReference type="SUPFAM" id="SSF55666">
    <property type="entry name" value="Ribonuclease PH domain 2-like"/>
    <property type="match status" value="1"/>
</dbReference>
<feature type="domain" description="Exoribonuclease phosphorolytic" evidence="5">
    <location>
        <begin position="42"/>
        <end position="177"/>
    </location>
</feature>
<evidence type="ECO:0000313" key="7">
    <source>
        <dbReference type="EMBL" id="TGC10538.1"/>
    </source>
</evidence>
<dbReference type="PANTHER" id="PTHR11097:SF8">
    <property type="entry name" value="EXOSOME COMPLEX COMPONENT RRP42"/>
    <property type="match status" value="1"/>
</dbReference>
<evidence type="ECO:0000256" key="1">
    <source>
        <dbReference type="ARBA" id="ARBA00004496"/>
    </source>
</evidence>
<dbReference type="GO" id="GO:0000177">
    <property type="term" value="C:cytoplasmic exosome (RNase complex)"/>
    <property type="evidence" value="ECO:0007669"/>
    <property type="project" value="TreeGrafter"/>
</dbReference>
<dbReference type="FunFam" id="3.30.230.70:FF:000017">
    <property type="entry name" value="Exosome complex component Rrp42"/>
    <property type="match status" value="1"/>
</dbReference>
<evidence type="ECO:0000256" key="3">
    <source>
        <dbReference type="ARBA" id="ARBA00022835"/>
    </source>
</evidence>
<dbReference type="SUPFAM" id="SSF54211">
    <property type="entry name" value="Ribosomal protein S5 domain 2-like"/>
    <property type="match status" value="1"/>
</dbReference>
<organism evidence="7 8">
    <name type="scientific">Methanolobus halotolerans</name>
    <dbReference type="NCBI Taxonomy" id="2052935"/>
    <lineage>
        <taxon>Archaea</taxon>
        <taxon>Methanobacteriati</taxon>
        <taxon>Methanobacteriota</taxon>
        <taxon>Stenosarchaea group</taxon>
        <taxon>Methanomicrobia</taxon>
        <taxon>Methanosarcinales</taxon>
        <taxon>Methanosarcinaceae</taxon>
        <taxon>Methanolobus</taxon>
    </lineage>
</organism>
<gene>
    <name evidence="4" type="primary">rrp42</name>
    <name evidence="7" type="ORF">CUN85_03330</name>
</gene>
<dbReference type="InterPro" id="IPR050590">
    <property type="entry name" value="Exosome_comp_Rrp42_subfam"/>
</dbReference>
<dbReference type="InterPro" id="IPR027408">
    <property type="entry name" value="PNPase/RNase_PH_dom_sf"/>
</dbReference>
<feature type="domain" description="Exoribonuclease phosphorolytic" evidence="6">
    <location>
        <begin position="193"/>
        <end position="258"/>
    </location>
</feature>
<dbReference type="OrthoDB" id="30932at2157"/>
<comment type="similarity">
    <text evidence="4">Belongs to the RNase PH family. Rrp42 subfamily.</text>
</comment>
<dbReference type="Gene3D" id="3.30.230.70">
    <property type="entry name" value="GHMP Kinase, N-terminal domain"/>
    <property type="match status" value="1"/>
</dbReference>
<proteinExistence type="inferred from homology"/>
<accession>A0A4E0QSH3</accession>
<evidence type="ECO:0000256" key="2">
    <source>
        <dbReference type="ARBA" id="ARBA00022490"/>
    </source>
</evidence>
<dbReference type="InterPro" id="IPR020869">
    <property type="entry name" value="Rrp42_archaea"/>
</dbReference>
<dbReference type="PANTHER" id="PTHR11097">
    <property type="entry name" value="EXOSOME COMPLEX EXONUCLEASE RIBOSOMAL RNA PROCESSING PROTEIN"/>
    <property type="match status" value="1"/>
</dbReference>
<dbReference type="Pfam" id="PF01138">
    <property type="entry name" value="RNase_PH"/>
    <property type="match status" value="1"/>
</dbReference>
<dbReference type="Pfam" id="PF03725">
    <property type="entry name" value="RNase_PH_C"/>
    <property type="match status" value="1"/>
</dbReference>
<comment type="function">
    <text evidence="4">Non-catalytic component of the exosome, which is a complex involved in RNA degradation. Contributes to the structuring of the Rrp41 active site.</text>
</comment>
<dbReference type="EMBL" id="PGGK01000003">
    <property type="protein sequence ID" value="TGC10538.1"/>
    <property type="molecule type" value="Genomic_DNA"/>
</dbReference>